<dbReference type="RefSeq" id="WP_033299126.1">
    <property type="nucleotide sequence ID" value="NZ_JBFAGR010000010.1"/>
</dbReference>
<dbReference type="Proteomes" id="UP001595908">
    <property type="component" value="Unassembled WGS sequence"/>
</dbReference>
<dbReference type="GeneID" id="96256724"/>
<accession>A0ABV9V7D2</accession>
<dbReference type="InterPro" id="IPR036779">
    <property type="entry name" value="LysM_dom_sf"/>
</dbReference>
<evidence type="ECO:0000313" key="2">
    <source>
        <dbReference type="EMBL" id="MFC4979072.1"/>
    </source>
</evidence>
<evidence type="ECO:0000259" key="1">
    <source>
        <dbReference type="PROSITE" id="PS51782"/>
    </source>
</evidence>
<protein>
    <submittedName>
        <fullName evidence="2">Peptidoglycan-binding protein</fullName>
    </submittedName>
</protein>
<dbReference type="PROSITE" id="PS51782">
    <property type="entry name" value="LYSM"/>
    <property type="match status" value="1"/>
</dbReference>
<comment type="caution">
    <text evidence="2">The sequence shown here is derived from an EMBL/GenBank/DDBJ whole genome shotgun (WGS) entry which is preliminary data.</text>
</comment>
<dbReference type="PANTHER" id="PTHR33734:SF22">
    <property type="entry name" value="MEMBRANE-BOUND LYTIC MUREIN TRANSGLYCOSYLASE D"/>
    <property type="match status" value="1"/>
</dbReference>
<dbReference type="PANTHER" id="PTHR33734">
    <property type="entry name" value="LYSM DOMAIN-CONTAINING GPI-ANCHORED PROTEIN 2"/>
    <property type="match status" value="1"/>
</dbReference>
<dbReference type="CDD" id="cd00118">
    <property type="entry name" value="LysM"/>
    <property type="match status" value="1"/>
</dbReference>
<dbReference type="NCBIfam" id="NF038080">
    <property type="entry name" value="PG_bind_siph"/>
    <property type="match status" value="1"/>
</dbReference>
<gene>
    <name evidence="2" type="ORF">ACFPL4_11935</name>
</gene>
<dbReference type="InterPro" id="IPR018392">
    <property type="entry name" value="LysM"/>
</dbReference>
<evidence type="ECO:0000313" key="3">
    <source>
        <dbReference type="Proteomes" id="UP001595908"/>
    </source>
</evidence>
<sequence>MTTQHETRHDTYYIVRKGDTLSAIARRYDTTVKQLQIWNHIADVDVIHPGQRLIVAKHDDFVPFPGKDWFAGMPNSPIILMMAYRLIDEGCNSYPDNVEGVSPRWDEDHRNSYAKWQRKLGYSGSDANGVPGRTSWDKLRVPFPD</sequence>
<feature type="domain" description="LysM" evidence="1">
    <location>
        <begin position="11"/>
        <end position="55"/>
    </location>
</feature>
<dbReference type="Gene3D" id="3.10.350.10">
    <property type="entry name" value="LysM domain"/>
    <property type="match status" value="1"/>
</dbReference>
<dbReference type="EMBL" id="JBHSJE010000002">
    <property type="protein sequence ID" value="MFC4979072.1"/>
    <property type="molecule type" value="Genomic_DNA"/>
</dbReference>
<proteinExistence type="predicted"/>
<keyword evidence="3" id="KW-1185">Reference proteome</keyword>
<dbReference type="SUPFAM" id="SSF54106">
    <property type="entry name" value="LysM domain"/>
    <property type="match status" value="1"/>
</dbReference>
<name>A0ABV9V7D2_STRAZ</name>
<dbReference type="SMART" id="SM00257">
    <property type="entry name" value="LysM"/>
    <property type="match status" value="1"/>
</dbReference>
<reference evidence="3" key="1">
    <citation type="journal article" date="2019" name="Int. J. Syst. Evol. Microbiol.">
        <title>The Global Catalogue of Microorganisms (GCM) 10K type strain sequencing project: providing services to taxonomists for standard genome sequencing and annotation.</title>
        <authorList>
            <consortium name="The Broad Institute Genomics Platform"/>
            <consortium name="The Broad Institute Genome Sequencing Center for Infectious Disease"/>
            <person name="Wu L."/>
            <person name="Ma J."/>
        </authorList>
    </citation>
    <scope>NUCLEOTIDE SEQUENCE [LARGE SCALE GENOMIC DNA]</scope>
    <source>
        <strain evidence="3">ICMP 257</strain>
    </source>
</reference>
<organism evidence="2 3">
    <name type="scientific">Streptomyces atroolivaceus</name>
    <dbReference type="NCBI Taxonomy" id="66869"/>
    <lineage>
        <taxon>Bacteria</taxon>
        <taxon>Bacillati</taxon>
        <taxon>Actinomycetota</taxon>
        <taxon>Actinomycetes</taxon>
        <taxon>Kitasatosporales</taxon>
        <taxon>Streptomycetaceae</taxon>
        <taxon>Streptomyces</taxon>
    </lineage>
</organism>
<dbReference type="Pfam" id="PF01476">
    <property type="entry name" value="LysM"/>
    <property type="match status" value="1"/>
</dbReference>
<dbReference type="InterPro" id="IPR047763">
    <property type="entry name" value="PG_bind_dom_phiBT1-type"/>
</dbReference>